<dbReference type="SUPFAM" id="SSF52540">
    <property type="entry name" value="P-loop containing nucleoside triphosphate hydrolases"/>
    <property type="match status" value="1"/>
</dbReference>
<dbReference type="InterPro" id="IPR027417">
    <property type="entry name" value="P-loop_NTPase"/>
</dbReference>
<feature type="non-terminal residue" evidence="2">
    <location>
        <position position="1"/>
    </location>
</feature>
<name>A0A0F9I8U4_9ZZZZ</name>
<dbReference type="PANTHER" id="PTHR13696">
    <property type="entry name" value="P-LOOP CONTAINING NUCLEOSIDE TRIPHOSPHATE HYDROLASE"/>
    <property type="match status" value="1"/>
</dbReference>
<dbReference type="AlphaFoldDB" id="A0A0F9I8U4"/>
<evidence type="ECO:0000259" key="1">
    <source>
        <dbReference type="Pfam" id="PF13614"/>
    </source>
</evidence>
<feature type="domain" description="AAA" evidence="1">
    <location>
        <begin position="4"/>
        <end position="127"/>
    </location>
</feature>
<evidence type="ECO:0000313" key="2">
    <source>
        <dbReference type="EMBL" id="KKM16079.1"/>
    </source>
</evidence>
<comment type="caution">
    <text evidence="2">The sequence shown here is derived from an EMBL/GenBank/DDBJ whole genome shotgun (WGS) entry which is preliminary data.</text>
</comment>
<proteinExistence type="predicted"/>
<gene>
    <name evidence="2" type="ORF">LCGC14_1689440</name>
</gene>
<organism evidence="2">
    <name type="scientific">marine sediment metagenome</name>
    <dbReference type="NCBI Taxonomy" id="412755"/>
    <lineage>
        <taxon>unclassified sequences</taxon>
        <taxon>metagenomes</taxon>
        <taxon>ecological metagenomes</taxon>
    </lineage>
</organism>
<reference evidence="2" key="1">
    <citation type="journal article" date="2015" name="Nature">
        <title>Complex archaea that bridge the gap between prokaryotes and eukaryotes.</title>
        <authorList>
            <person name="Spang A."/>
            <person name="Saw J.H."/>
            <person name="Jorgensen S.L."/>
            <person name="Zaremba-Niedzwiedzka K."/>
            <person name="Martijn J."/>
            <person name="Lind A.E."/>
            <person name="van Eijk R."/>
            <person name="Schleper C."/>
            <person name="Guy L."/>
            <person name="Ettema T.J."/>
        </authorList>
    </citation>
    <scope>NUCLEOTIDE SEQUENCE</scope>
</reference>
<accession>A0A0F9I8U4</accession>
<sequence>DPRKLEKTIYESLMENLDINEIIHTTEIPFLKLIPSNIRLVGAEVELVNVEGRENRLKEALRRVTIRYDFILIDTPPSLSLLTVNVLACAEEILIPCQTHPYSFDALDELFDTIEGIKAEINPGLRITGIVPTFFDKRTKISHRTMEKLRKNDRYQNLLFDTTIRINTTIAESTAAGKPVIFYRPACHGSSDFVELAEEMINRG</sequence>
<dbReference type="CDD" id="cd02042">
    <property type="entry name" value="ParAB_family"/>
    <property type="match status" value="1"/>
</dbReference>
<dbReference type="Pfam" id="PF13614">
    <property type="entry name" value="AAA_31"/>
    <property type="match status" value="1"/>
</dbReference>
<protein>
    <recommendedName>
        <fullName evidence="1">AAA domain-containing protein</fullName>
    </recommendedName>
</protein>
<dbReference type="EMBL" id="LAZR01014757">
    <property type="protein sequence ID" value="KKM16079.1"/>
    <property type="molecule type" value="Genomic_DNA"/>
</dbReference>
<dbReference type="PANTHER" id="PTHR13696:SF99">
    <property type="entry name" value="COBYRINIC ACID AC-DIAMIDE SYNTHASE"/>
    <property type="match status" value="1"/>
</dbReference>
<dbReference type="InterPro" id="IPR025669">
    <property type="entry name" value="AAA_dom"/>
</dbReference>
<dbReference type="InterPro" id="IPR050678">
    <property type="entry name" value="DNA_Partitioning_ATPase"/>
</dbReference>
<dbReference type="Gene3D" id="3.40.50.300">
    <property type="entry name" value="P-loop containing nucleotide triphosphate hydrolases"/>
    <property type="match status" value="1"/>
</dbReference>